<dbReference type="RefSeq" id="WP_114352966.1">
    <property type="nucleotide sequence ID" value="NZ_QPJJ01000007.1"/>
</dbReference>
<name>A0A368XRS7_9BACI</name>
<keyword evidence="3" id="KW-1185">Reference proteome</keyword>
<feature type="domain" description="CYTH" evidence="1">
    <location>
        <begin position="4"/>
        <end position="192"/>
    </location>
</feature>
<dbReference type="Gene3D" id="2.40.320.10">
    <property type="entry name" value="Hypothetical Protein Pfu-838710-001"/>
    <property type="match status" value="1"/>
</dbReference>
<comment type="caution">
    <text evidence="2">The sequence shown here is derived from an EMBL/GenBank/DDBJ whole genome shotgun (WGS) entry which is preliminary data.</text>
</comment>
<dbReference type="InterPro" id="IPR023577">
    <property type="entry name" value="CYTH_domain"/>
</dbReference>
<dbReference type="PIRSF" id="PIRSF012526">
    <property type="entry name" value="CYTH_UCP012526"/>
    <property type="match status" value="1"/>
</dbReference>
<accession>A0A368XRS7</accession>
<sequence length="192" mass="22435">MSQEIEIEFKNLLSLDEYNKIYDYFNLKNEIILTQTNHYFETANFSLKNKGAALRIREKNGKWNLTLKEPNPNGDGLLETHAALEPNEAESYIHGGIIQQEEIINRLNDLSISVQNLQYGGALKTKRIEFPYKDTLIVLDHSVYNGKEDYELEVETHIFEYGKEIFEGILRNLSINKRNTPNKIQRYYETLT</sequence>
<protein>
    <submittedName>
        <fullName evidence="2">Uncharacterized protein YjbK</fullName>
    </submittedName>
</protein>
<dbReference type="SMART" id="SM01118">
    <property type="entry name" value="CYTH"/>
    <property type="match status" value="1"/>
</dbReference>
<dbReference type="AlphaFoldDB" id="A0A368XRS7"/>
<dbReference type="InterPro" id="IPR009195">
    <property type="entry name" value="Uncharacterised_YjbK"/>
</dbReference>
<reference evidence="2 3" key="1">
    <citation type="submission" date="2018-07" db="EMBL/GenBank/DDBJ databases">
        <title>Genomic Encyclopedia of Type Strains, Phase IV (KMG-IV): sequencing the most valuable type-strain genomes for metagenomic binning, comparative biology and taxonomic classification.</title>
        <authorList>
            <person name="Goeker M."/>
        </authorList>
    </citation>
    <scope>NUCLEOTIDE SEQUENCE [LARGE SCALE GENOMIC DNA]</scope>
    <source>
        <strain evidence="2 3">DSM 27696</strain>
    </source>
</reference>
<dbReference type="Proteomes" id="UP000252585">
    <property type="component" value="Unassembled WGS sequence"/>
</dbReference>
<dbReference type="EMBL" id="QPJJ01000007">
    <property type="protein sequence ID" value="RCW69748.1"/>
    <property type="molecule type" value="Genomic_DNA"/>
</dbReference>
<dbReference type="InterPro" id="IPR033469">
    <property type="entry name" value="CYTH-like_dom_sf"/>
</dbReference>
<organism evidence="2 3">
    <name type="scientific">Saliterribacillus persicus</name>
    <dbReference type="NCBI Taxonomy" id="930114"/>
    <lineage>
        <taxon>Bacteria</taxon>
        <taxon>Bacillati</taxon>
        <taxon>Bacillota</taxon>
        <taxon>Bacilli</taxon>
        <taxon>Bacillales</taxon>
        <taxon>Bacillaceae</taxon>
        <taxon>Saliterribacillus</taxon>
    </lineage>
</organism>
<evidence type="ECO:0000313" key="2">
    <source>
        <dbReference type="EMBL" id="RCW69748.1"/>
    </source>
</evidence>
<dbReference type="OrthoDB" id="384378at2"/>
<evidence type="ECO:0000313" key="3">
    <source>
        <dbReference type="Proteomes" id="UP000252585"/>
    </source>
</evidence>
<proteinExistence type="predicted"/>
<dbReference type="SUPFAM" id="SSF55154">
    <property type="entry name" value="CYTH-like phosphatases"/>
    <property type="match status" value="1"/>
</dbReference>
<evidence type="ECO:0000259" key="1">
    <source>
        <dbReference type="PROSITE" id="PS51707"/>
    </source>
</evidence>
<dbReference type="PROSITE" id="PS51707">
    <property type="entry name" value="CYTH"/>
    <property type="match status" value="1"/>
</dbReference>
<dbReference type="Pfam" id="PF01928">
    <property type="entry name" value="CYTH"/>
    <property type="match status" value="1"/>
</dbReference>
<gene>
    <name evidence="2" type="ORF">DFR57_107137</name>
</gene>
<dbReference type="CDD" id="cd07762">
    <property type="entry name" value="CYTH-like_Pase_1"/>
    <property type="match status" value="1"/>
</dbReference>